<dbReference type="RefSeq" id="WP_207162571.1">
    <property type="nucleotide sequence ID" value="NZ_CP071382.1"/>
</dbReference>
<keyword evidence="3 6" id="KW-0812">Transmembrane</keyword>
<accession>A0ABX7Q031</accession>
<dbReference type="PANTHER" id="PTHR33931:SF2">
    <property type="entry name" value="HOLIN-LIKE PROTEIN CIDA"/>
    <property type="match status" value="1"/>
</dbReference>
<keyword evidence="4 6" id="KW-1133">Transmembrane helix</keyword>
<dbReference type="InterPro" id="IPR005538">
    <property type="entry name" value="LrgA/CidA"/>
</dbReference>
<evidence type="ECO:0000256" key="2">
    <source>
        <dbReference type="ARBA" id="ARBA00022475"/>
    </source>
</evidence>
<evidence type="ECO:0000256" key="4">
    <source>
        <dbReference type="ARBA" id="ARBA00022989"/>
    </source>
</evidence>
<sequence length="122" mass="12951">MLGSLTLILACQLIGEIITRLTGIPVPGPVIGMVLLFCGLVFFPRKVPKEVETAGGFLLRYLALLFVPAGVGVITNLDLLMKSWLPISGTIIIGTLATIAVTGLVMQSLNRRCAASGEDDRQ</sequence>
<dbReference type="Proteomes" id="UP000663651">
    <property type="component" value="Chromosome"/>
</dbReference>
<dbReference type="PANTHER" id="PTHR33931">
    <property type="entry name" value="HOLIN-LIKE PROTEIN CIDA-RELATED"/>
    <property type="match status" value="1"/>
</dbReference>
<feature type="transmembrane region" description="Helical" evidence="6">
    <location>
        <begin position="57"/>
        <end position="77"/>
    </location>
</feature>
<evidence type="ECO:0000256" key="6">
    <source>
        <dbReference type="SAM" id="Phobius"/>
    </source>
</evidence>
<gene>
    <name evidence="7" type="ORF">JZM60_11350</name>
</gene>
<name>A0ABX7Q031_9BACT</name>
<dbReference type="EMBL" id="CP071382">
    <property type="protein sequence ID" value="QSV44757.1"/>
    <property type="molecule type" value="Genomic_DNA"/>
</dbReference>
<keyword evidence="2" id="KW-1003">Cell membrane</keyword>
<comment type="subcellular location">
    <subcellularLocation>
        <location evidence="1">Cell membrane</location>
        <topology evidence="1">Multi-pass membrane protein</topology>
    </subcellularLocation>
</comment>
<evidence type="ECO:0000256" key="5">
    <source>
        <dbReference type="ARBA" id="ARBA00023136"/>
    </source>
</evidence>
<reference evidence="7 8" key="1">
    <citation type="submission" date="2021-03" db="EMBL/GenBank/DDBJ databases">
        <title>Geobacter metallireducens gen. nov. sp. nov., a microorganism capable of coupling the complete oxidation of organic compounds to the reduction of iron and other metals.</title>
        <authorList>
            <person name="Li Y."/>
        </authorList>
    </citation>
    <scope>NUCLEOTIDE SEQUENCE [LARGE SCALE GENOMIC DNA]</scope>
    <source>
        <strain evidence="7 8">Jerry-YX</strain>
    </source>
</reference>
<feature type="transmembrane region" description="Helical" evidence="6">
    <location>
        <begin position="83"/>
        <end position="106"/>
    </location>
</feature>
<evidence type="ECO:0000256" key="1">
    <source>
        <dbReference type="ARBA" id="ARBA00004651"/>
    </source>
</evidence>
<keyword evidence="5 6" id="KW-0472">Membrane</keyword>
<proteinExistence type="predicted"/>
<keyword evidence="8" id="KW-1185">Reference proteome</keyword>
<evidence type="ECO:0000313" key="7">
    <source>
        <dbReference type="EMBL" id="QSV44757.1"/>
    </source>
</evidence>
<dbReference type="Pfam" id="PF03788">
    <property type="entry name" value="LrgA"/>
    <property type="match status" value="1"/>
</dbReference>
<evidence type="ECO:0000313" key="8">
    <source>
        <dbReference type="Proteomes" id="UP000663651"/>
    </source>
</evidence>
<feature type="transmembrane region" description="Helical" evidence="6">
    <location>
        <begin position="25"/>
        <end position="45"/>
    </location>
</feature>
<evidence type="ECO:0000256" key="3">
    <source>
        <dbReference type="ARBA" id="ARBA00022692"/>
    </source>
</evidence>
<protein>
    <submittedName>
        <fullName evidence="7">CidA/LrgA family protein</fullName>
    </submittedName>
</protein>
<organism evidence="7 8">
    <name type="scientific">Geobacter benzoatilyticus</name>
    <dbReference type="NCBI Taxonomy" id="2815309"/>
    <lineage>
        <taxon>Bacteria</taxon>
        <taxon>Pseudomonadati</taxon>
        <taxon>Thermodesulfobacteriota</taxon>
        <taxon>Desulfuromonadia</taxon>
        <taxon>Geobacterales</taxon>
        <taxon>Geobacteraceae</taxon>
        <taxon>Geobacter</taxon>
    </lineage>
</organism>